<dbReference type="Proteomes" id="UP000237344">
    <property type="component" value="Unassembled WGS sequence"/>
</dbReference>
<sequence length="149" mass="15219">MIRMVTRAAAVALMAMPLLGAAAHADDALGTPVGHVTIKVQSADIGIGRTWGSGRLTFQHHTYRFRIDGGSIAAVGYSKVTGSGDVYNLHAVKDFEGSYAAVNGEATAGTGVGGVVLSNPNGVKIKLVTQSKGGRLAAAAQGMKITLVK</sequence>
<reference evidence="2 3" key="1">
    <citation type="submission" date="2018-01" db="EMBL/GenBank/DDBJ databases">
        <title>Draft Genome Sequence of Komagataeibacter maltaceti LMG 1529, a Vinegar Producing Acetic Acid Bacterium Isolated from Malt Vinegar Brewery Acetifiers.</title>
        <authorList>
            <person name="Zhang Q."/>
            <person name="Hollensteiner J."/>
            <person name="Poehlein A."/>
            <person name="Daniel R."/>
        </authorList>
    </citation>
    <scope>NUCLEOTIDE SEQUENCE [LARGE SCALE GENOMIC DNA]</scope>
    <source>
        <strain evidence="2 3">LMG 1529</strain>
    </source>
</reference>
<feature type="signal peptide" evidence="1">
    <location>
        <begin position="1"/>
        <end position="25"/>
    </location>
</feature>
<feature type="chain" id="PRO_5015610257" description="DUF1134 domain-containing protein" evidence="1">
    <location>
        <begin position="26"/>
        <end position="149"/>
    </location>
</feature>
<protein>
    <recommendedName>
        <fullName evidence="4">DUF1134 domain-containing protein</fullName>
    </recommendedName>
</protein>
<gene>
    <name evidence="2" type="ORF">KMAL_03580</name>
</gene>
<keyword evidence="3" id="KW-1185">Reference proteome</keyword>
<name>A0A2S3W5D8_9PROT</name>
<comment type="caution">
    <text evidence="2">The sequence shown here is derived from an EMBL/GenBank/DDBJ whole genome shotgun (WGS) entry which is preliminary data.</text>
</comment>
<evidence type="ECO:0000313" key="3">
    <source>
        <dbReference type="Proteomes" id="UP000237344"/>
    </source>
</evidence>
<dbReference type="AlphaFoldDB" id="A0A2S3W5D8"/>
<dbReference type="EMBL" id="POTC01000002">
    <property type="protein sequence ID" value="POF64092.1"/>
    <property type="molecule type" value="Genomic_DNA"/>
</dbReference>
<keyword evidence="1" id="KW-0732">Signal</keyword>
<evidence type="ECO:0008006" key="4">
    <source>
        <dbReference type="Google" id="ProtNLM"/>
    </source>
</evidence>
<proteinExistence type="predicted"/>
<evidence type="ECO:0000313" key="2">
    <source>
        <dbReference type="EMBL" id="POF64092.1"/>
    </source>
</evidence>
<organism evidence="2 3">
    <name type="scientific">Novacetimonas maltaceti</name>
    <dbReference type="NCBI Taxonomy" id="1203393"/>
    <lineage>
        <taxon>Bacteria</taxon>
        <taxon>Pseudomonadati</taxon>
        <taxon>Pseudomonadota</taxon>
        <taxon>Alphaproteobacteria</taxon>
        <taxon>Acetobacterales</taxon>
        <taxon>Acetobacteraceae</taxon>
        <taxon>Novacetimonas</taxon>
    </lineage>
</organism>
<accession>A0A2S3W5D8</accession>
<evidence type="ECO:0000256" key="1">
    <source>
        <dbReference type="SAM" id="SignalP"/>
    </source>
</evidence>